<gene>
    <name evidence="1" type="ORF">Maut_02242</name>
    <name evidence="2" type="ORF">MTAT_20150</name>
</gene>
<dbReference type="AlphaFoldDB" id="A0AAC9HIT1"/>
<reference evidence="1 3" key="1">
    <citation type="submission" date="2016-08" db="EMBL/GenBank/DDBJ databases">
        <title>Moorella thermoacetica DSM 103132.</title>
        <authorList>
            <person name="Jendresen C.B."/>
            <person name="Redl S.M."/>
            <person name="Jensen T.O."/>
            <person name="Nielsen A.T."/>
        </authorList>
    </citation>
    <scope>NUCLEOTIDE SEQUENCE [LARGE SCALE GENOMIC DNA]</scope>
    <source>
        <strain evidence="1 3">DSM 103132</strain>
    </source>
</reference>
<organism evidence="1 3">
    <name type="scientific">Neomoorella thermoacetica</name>
    <name type="common">Clostridium thermoaceticum</name>
    <dbReference type="NCBI Taxonomy" id="1525"/>
    <lineage>
        <taxon>Bacteria</taxon>
        <taxon>Bacillati</taxon>
        <taxon>Bacillota</taxon>
        <taxon>Clostridia</taxon>
        <taxon>Neomoorellales</taxon>
        <taxon>Neomoorellaceae</taxon>
        <taxon>Neomoorella</taxon>
    </lineage>
</organism>
<name>A0AAC9HIT1_NEOTH</name>
<dbReference type="Proteomes" id="UP000094598">
    <property type="component" value="Chromosome"/>
</dbReference>
<reference evidence="2 4" key="2">
    <citation type="submission" date="2019-05" db="EMBL/GenBank/DDBJ databases">
        <title>Genome sequence of Moorella thermoacetica ATCC 33924.</title>
        <authorList>
            <person name="Poehlein A."/>
            <person name="Bengelsdorf F.R."/>
            <person name="Duerre P."/>
            <person name="Daniel R."/>
        </authorList>
    </citation>
    <scope>NUCLEOTIDE SEQUENCE [LARGE SCALE GENOMIC DNA]</scope>
    <source>
        <strain evidence="2 4">ATCC 33924</strain>
    </source>
</reference>
<sequence length="72" mass="8243">MRRLGNNPWVTRAMYGPVAVLLDEVGVYYPEHERADQYPTEKCICGREAYYKPSVGSWVCSCGRVRTNSGWI</sequence>
<evidence type="ECO:0000313" key="4">
    <source>
        <dbReference type="Proteomes" id="UP000322283"/>
    </source>
</evidence>
<evidence type="ECO:0000313" key="1">
    <source>
        <dbReference type="EMBL" id="AOQ24670.1"/>
    </source>
</evidence>
<evidence type="ECO:0000313" key="3">
    <source>
        <dbReference type="Proteomes" id="UP000094598"/>
    </source>
</evidence>
<dbReference type="Proteomes" id="UP000322283">
    <property type="component" value="Unassembled WGS sequence"/>
</dbReference>
<dbReference type="EMBL" id="VCDX01000006">
    <property type="protein sequence ID" value="TYL12773.1"/>
    <property type="molecule type" value="Genomic_DNA"/>
</dbReference>
<accession>A0AAC9HIT1</accession>
<evidence type="ECO:0000313" key="2">
    <source>
        <dbReference type="EMBL" id="TYL12773.1"/>
    </source>
</evidence>
<proteinExistence type="predicted"/>
<keyword evidence="4" id="KW-1185">Reference proteome</keyword>
<protein>
    <submittedName>
        <fullName evidence="1">Uncharacterized protein</fullName>
    </submittedName>
</protein>
<dbReference type="EMBL" id="CP017019">
    <property type="protein sequence ID" value="AOQ24670.1"/>
    <property type="molecule type" value="Genomic_DNA"/>
</dbReference>